<feature type="signal peptide" evidence="7">
    <location>
        <begin position="1"/>
        <end position="18"/>
    </location>
</feature>
<dbReference type="EMBL" id="CP091512">
    <property type="protein sequence ID" value="UOO91492.1"/>
    <property type="molecule type" value="Genomic_DNA"/>
</dbReference>
<evidence type="ECO:0000256" key="5">
    <source>
        <dbReference type="ARBA" id="ARBA00022729"/>
    </source>
</evidence>
<feature type="domain" description="Fe/B12 periplasmic-binding" evidence="8">
    <location>
        <begin position="66"/>
        <end position="326"/>
    </location>
</feature>
<evidence type="ECO:0000256" key="7">
    <source>
        <dbReference type="SAM" id="SignalP"/>
    </source>
</evidence>
<comment type="subcellular location">
    <subcellularLocation>
        <location evidence="1">Cell envelope</location>
    </subcellularLocation>
</comment>
<evidence type="ECO:0000259" key="8">
    <source>
        <dbReference type="PROSITE" id="PS50983"/>
    </source>
</evidence>
<name>A0ABY4E6U7_VITST</name>
<dbReference type="InterPro" id="IPR033870">
    <property type="entry name" value="FatB"/>
</dbReference>
<reference evidence="9" key="2">
    <citation type="journal article" date="2022" name="Res Sq">
        <title>Evolution of multicellular longitudinally dividing oral cavity symbionts (Neisseriaceae).</title>
        <authorList>
            <person name="Nyongesa S."/>
            <person name="Weber P."/>
            <person name="Bernet E."/>
            <person name="Pullido F."/>
            <person name="Nieckarz M."/>
            <person name="Delaby M."/>
            <person name="Nieves C."/>
            <person name="Viehboeck T."/>
            <person name="Krause N."/>
            <person name="Rivera-Millot A."/>
            <person name="Nakamura A."/>
            <person name="Vischer N."/>
            <person name="VanNieuwenhze M."/>
            <person name="Brun Y."/>
            <person name="Cava F."/>
            <person name="Bulgheresi S."/>
            <person name="Veyrier F."/>
        </authorList>
    </citation>
    <scope>NUCLEOTIDE SEQUENCE</scope>
    <source>
        <strain evidence="9">SAG 1488-6</strain>
    </source>
</reference>
<dbReference type="Proteomes" id="UP000832034">
    <property type="component" value="Chromosome"/>
</dbReference>
<dbReference type="Pfam" id="PF01497">
    <property type="entry name" value="Peripla_BP_2"/>
    <property type="match status" value="1"/>
</dbReference>
<evidence type="ECO:0000256" key="1">
    <source>
        <dbReference type="ARBA" id="ARBA00004196"/>
    </source>
</evidence>
<dbReference type="CDD" id="cd01140">
    <property type="entry name" value="FatB"/>
    <property type="match status" value="1"/>
</dbReference>
<dbReference type="InterPro" id="IPR002491">
    <property type="entry name" value="ABC_transptr_periplasmic_BD"/>
</dbReference>
<evidence type="ECO:0000256" key="3">
    <source>
        <dbReference type="ARBA" id="ARBA00022448"/>
    </source>
</evidence>
<keyword evidence="10" id="KW-1185">Reference proteome</keyword>
<organism evidence="9 10">
    <name type="scientific">Vitreoscilla stercoraria</name>
    <dbReference type="NCBI Taxonomy" id="61"/>
    <lineage>
        <taxon>Bacteria</taxon>
        <taxon>Pseudomonadati</taxon>
        <taxon>Pseudomonadota</taxon>
        <taxon>Betaproteobacteria</taxon>
        <taxon>Neisseriales</taxon>
        <taxon>Neisseriaceae</taxon>
        <taxon>Vitreoscilla</taxon>
    </lineage>
</organism>
<accession>A0ABY4E6U7</accession>
<reference evidence="9" key="1">
    <citation type="submission" date="2021-12" db="EMBL/GenBank/DDBJ databases">
        <authorList>
            <person name="Veyrier F.J."/>
        </authorList>
    </citation>
    <scope>NUCLEOTIDE SEQUENCE</scope>
    <source>
        <strain evidence="9">SAG 1488-6</strain>
    </source>
</reference>
<dbReference type="PANTHER" id="PTHR30532:SF28">
    <property type="entry name" value="PETROBACTIN-BINDING PROTEIN YCLQ"/>
    <property type="match status" value="1"/>
</dbReference>
<keyword evidence="3" id="KW-0813">Transport</keyword>
<protein>
    <submittedName>
        <fullName evidence="9">ABC transporter substrate-binding protein</fullName>
    </submittedName>
</protein>
<sequence>MKRLIPALLAATVAVALSACGGNTEQTANTTAAASAPATASNTASAQQIQLQGKLGTTLVPANVARIAALDYTTIDTLMALGATDKIIGLPLASNVPSSLDSFKNGKYIDFGAVNNINLETLASNQPELIISADRLEKQNDSFKQIAPTYQYHIDTANYWPSFKEQTLNIAKVVGKTAEAEQKLQTLETQVSEIAAKTQGKTALIVLVNNDKLMAFGAGSRFGLIHEKMGFTPVDPSIKVGTHGQSISYEFITEKNPDYLFVLDRAASVTGKTGGAEAAMNNDIIKQSKAFKDGKIVYLNTNNWYLMNGGLNAMQEMIVEVQNVVK</sequence>
<feature type="coiled-coil region" evidence="6">
    <location>
        <begin position="170"/>
        <end position="197"/>
    </location>
</feature>
<evidence type="ECO:0000256" key="6">
    <source>
        <dbReference type="SAM" id="Coils"/>
    </source>
</evidence>
<dbReference type="Gene3D" id="3.40.50.1980">
    <property type="entry name" value="Nitrogenase molybdenum iron protein domain"/>
    <property type="match status" value="2"/>
</dbReference>
<evidence type="ECO:0000313" key="10">
    <source>
        <dbReference type="Proteomes" id="UP000832034"/>
    </source>
</evidence>
<keyword evidence="6" id="KW-0175">Coiled coil</keyword>
<dbReference type="SUPFAM" id="SSF53807">
    <property type="entry name" value="Helical backbone' metal receptor"/>
    <property type="match status" value="1"/>
</dbReference>
<keyword evidence="4" id="KW-0406">Ion transport</keyword>
<proteinExistence type="inferred from homology"/>
<dbReference type="PROSITE" id="PS51257">
    <property type="entry name" value="PROKAR_LIPOPROTEIN"/>
    <property type="match status" value="1"/>
</dbReference>
<dbReference type="RefSeq" id="WP_019959054.1">
    <property type="nucleotide sequence ID" value="NZ_CP091512.1"/>
</dbReference>
<evidence type="ECO:0000256" key="4">
    <source>
        <dbReference type="ARBA" id="ARBA00022496"/>
    </source>
</evidence>
<keyword evidence="4" id="KW-0410">Iron transport</keyword>
<gene>
    <name evidence="9" type="ORF">LVJ81_07385</name>
</gene>
<keyword evidence="4" id="KW-0408">Iron</keyword>
<comment type="similarity">
    <text evidence="2">Belongs to the bacterial solute-binding protein 8 family.</text>
</comment>
<keyword evidence="5 7" id="KW-0732">Signal</keyword>
<feature type="chain" id="PRO_5047311743" evidence="7">
    <location>
        <begin position="19"/>
        <end position="326"/>
    </location>
</feature>
<dbReference type="PROSITE" id="PS50983">
    <property type="entry name" value="FE_B12_PBP"/>
    <property type="match status" value="1"/>
</dbReference>
<evidence type="ECO:0000313" key="9">
    <source>
        <dbReference type="EMBL" id="UOO91492.1"/>
    </source>
</evidence>
<evidence type="ECO:0000256" key="2">
    <source>
        <dbReference type="ARBA" id="ARBA00008814"/>
    </source>
</evidence>
<dbReference type="InterPro" id="IPR051313">
    <property type="entry name" value="Bact_iron-sidero_bind"/>
</dbReference>
<dbReference type="PANTHER" id="PTHR30532">
    <property type="entry name" value="IRON III DICITRATE-BINDING PERIPLASMIC PROTEIN"/>
    <property type="match status" value="1"/>
</dbReference>